<dbReference type="Proteomes" id="UP000326852">
    <property type="component" value="Unassembled WGS sequence"/>
</dbReference>
<keyword evidence="3 5" id="KW-0949">S-adenosyl-L-methionine</keyword>
<reference evidence="9 10" key="1">
    <citation type="submission" date="2019-08" db="EMBL/GenBank/DDBJ databases">
        <title>Arthrobacter sp. nov., isolated from plateau pika and Tibetan wild ass.</title>
        <authorList>
            <person name="Ge Y."/>
        </authorList>
    </citation>
    <scope>NUCLEOTIDE SEQUENCE [LARGE SCALE GENOMIC DNA]</scope>
    <source>
        <strain evidence="9 10">785</strain>
    </source>
</reference>
<evidence type="ECO:0000256" key="5">
    <source>
        <dbReference type="HAMAP-Rule" id="MF_02126"/>
    </source>
</evidence>
<dbReference type="GO" id="GO:0032259">
    <property type="term" value="P:methylation"/>
    <property type="evidence" value="ECO:0007669"/>
    <property type="project" value="UniProtKB-KW"/>
</dbReference>
<evidence type="ECO:0000256" key="4">
    <source>
        <dbReference type="ARBA" id="ARBA00048391"/>
    </source>
</evidence>
<protein>
    <recommendedName>
        <fullName evidence="5">Release factor glutamine methyltransferase</fullName>
        <shortName evidence="5">RF MTase</shortName>
        <ecNumber evidence="5">2.1.1.297</ecNumber>
    </recommendedName>
    <alternativeName>
        <fullName evidence="5">N5-glutamine methyltransferase PrmC</fullName>
    </alternativeName>
    <alternativeName>
        <fullName evidence="5">Protein-(glutamine-N5) MTase PrmC</fullName>
    </alternativeName>
    <alternativeName>
        <fullName evidence="5">Protein-glutamine N-methyltransferase PrmC</fullName>
    </alternativeName>
</protein>
<comment type="similarity">
    <text evidence="5">Belongs to the protein N5-glutamine methyltransferase family. PrmC subfamily.</text>
</comment>
<proteinExistence type="inferred from homology"/>
<dbReference type="HAMAP" id="MF_02126">
    <property type="entry name" value="RF_methyltr_PrmC"/>
    <property type="match status" value="1"/>
</dbReference>
<comment type="catalytic activity">
    <reaction evidence="4 5">
        <text>L-glutaminyl-[peptide chain release factor] + S-adenosyl-L-methionine = N(5)-methyl-L-glutaminyl-[peptide chain release factor] + S-adenosyl-L-homocysteine + H(+)</text>
        <dbReference type="Rhea" id="RHEA:42896"/>
        <dbReference type="Rhea" id="RHEA-COMP:10271"/>
        <dbReference type="Rhea" id="RHEA-COMP:10272"/>
        <dbReference type="ChEBI" id="CHEBI:15378"/>
        <dbReference type="ChEBI" id="CHEBI:30011"/>
        <dbReference type="ChEBI" id="CHEBI:57856"/>
        <dbReference type="ChEBI" id="CHEBI:59789"/>
        <dbReference type="ChEBI" id="CHEBI:61891"/>
        <dbReference type="EC" id="2.1.1.297"/>
    </reaction>
</comment>
<gene>
    <name evidence="5 9" type="primary">prmC</name>
    <name evidence="9" type="ORF">GD627_16280</name>
</gene>
<feature type="binding site" evidence="5">
    <location>
        <position position="167"/>
    </location>
    <ligand>
        <name>S-adenosyl-L-methionine</name>
        <dbReference type="ChEBI" id="CHEBI:59789"/>
    </ligand>
</feature>
<dbReference type="AlphaFoldDB" id="A0A5N6MDQ1"/>
<dbReference type="NCBIfam" id="TIGR03534">
    <property type="entry name" value="RF_mod_PrmC"/>
    <property type="match status" value="1"/>
</dbReference>
<feature type="region of interest" description="Disordered" evidence="6">
    <location>
        <begin position="1"/>
        <end position="26"/>
    </location>
</feature>
<dbReference type="Pfam" id="PF05175">
    <property type="entry name" value="MTS"/>
    <property type="match status" value="1"/>
</dbReference>
<dbReference type="NCBIfam" id="TIGR00536">
    <property type="entry name" value="hemK_fam"/>
    <property type="match status" value="1"/>
</dbReference>
<dbReference type="SUPFAM" id="SSF53335">
    <property type="entry name" value="S-adenosyl-L-methionine-dependent methyltransferases"/>
    <property type="match status" value="1"/>
</dbReference>
<dbReference type="InterPro" id="IPR019874">
    <property type="entry name" value="RF_methyltr_PrmC"/>
</dbReference>
<evidence type="ECO:0000259" key="8">
    <source>
        <dbReference type="Pfam" id="PF17827"/>
    </source>
</evidence>
<organism evidence="9 10">
    <name type="scientific">Arthrobacter yangruifuii</name>
    <dbReference type="NCBI Taxonomy" id="2606616"/>
    <lineage>
        <taxon>Bacteria</taxon>
        <taxon>Bacillati</taxon>
        <taxon>Actinomycetota</taxon>
        <taxon>Actinomycetes</taxon>
        <taxon>Micrococcales</taxon>
        <taxon>Micrococcaceae</taxon>
        <taxon>Arthrobacter</taxon>
    </lineage>
</organism>
<evidence type="ECO:0000256" key="2">
    <source>
        <dbReference type="ARBA" id="ARBA00022679"/>
    </source>
</evidence>
<keyword evidence="10" id="KW-1185">Reference proteome</keyword>
<dbReference type="CDD" id="cd02440">
    <property type="entry name" value="AdoMet_MTases"/>
    <property type="match status" value="1"/>
</dbReference>
<name>A0A5N6MDQ1_9MICC</name>
<evidence type="ECO:0000313" key="10">
    <source>
        <dbReference type="Proteomes" id="UP000326852"/>
    </source>
</evidence>
<dbReference type="InterPro" id="IPR029063">
    <property type="entry name" value="SAM-dependent_MTases_sf"/>
</dbReference>
<sequence>MSRHGWTPSVTKANSPAGSGAGRGAGPTLAEALRQAAAELAAAGVPSPKVDAELLAAHLLGETPGRIRALAFTDVSAPEGFAELVAERAARVPLQHLTGKAHFRYLELAVGPGVFVPRPETETVAQLAIDAARRVEKPKVADLGTGSGAIAAAVATEVPAAQVHAVELSPLAYAWAERNLVPLGVHLVLEDLRTALAQHDSSFDVVVSNPPYIPEDAVPNEPEAAVHDPAMALYGGGADGLELPLAAARTAARLLVAGGYFVMEHAEVQAPDIARLLAADPAWTAVQSHRDLNDRPRATSAIRRPAPGASTNEGKLL</sequence>
<evidence type="ECO:0000256" key="3">
    <source>
        <dbReference type="ARBA" id="ARBA00022691"/>
    </source>
</evidence>
<comment type="caution">
    <text evidence="5">Lacks conserved residue(s) required for the propagation of feature annotation.</text>
</comment>
<dbReference type="PROSITE" id="PS00092">
    <property type="entry name" value="N6_MTASE"/>
    <property type="match status" value="1"/>
</dbReference>
<evidence type="ECO:0000256" key="6">
    <source>
        <dbReference type="SAM" id="MobiDB-lite"/>
    </source>
</evidence>
<comment type="function">
    <text evidence="5">Methylates the class 1 translation termination release factors RF1/PrfA and RF2/PrfB on the glutamine residue of the universally conserved GGQ motif.</text>
</comment>
<feature type="binding site" evidence="5">
    <location>
        <begin position="209"/>
        <end position="212"/>
    </location>
    <ligand>
        <name>substrate</name>
    </ligand>
</feature>
<feature type="domain" description="Release factor glutamine methyltransferase N-terminal" evidence="8">
    <location>
        <begin position="31"/>
        <end position="99"/>
    </location>
</feature>
<dbReference type="GO" id="GO:0003676">
    <property type="term" value="F:nucleic acid binding"/>
    <property type="evidence" value="ECO:0007669"/>
    <property type="project" value="InterPro"/>
</dbReference>
<dbReference type="InterPro" id="IPR007848">
    <property type="entry name" value="Small_mtfrase_dom"/>
</dbReference>
<dbReference type="Gene3D" id="1.10.8.10">
    <property type="entry name" value="DNA helicase RuvA subunit, C-terminal domain"/>
    <property type="match status" value="1"/>
</dbReference>
<dbReference type="EC" id="2.1.1.297" evidence="5"/>
<evidence type="ECO:0000256" key="1">
    <source>
        <dbReference type="ARBA" id="ARBA00022603"/>
    </source>
</evidence>
<keyword evidence="2 5" id="KW-0808">Transferase</keyword>
<feature type="binding site" evidence="5">
    <location>
        <position position="209"/>
    </location>
    <ligand>
        <name>S-adenosyl-L-methionine</name>
        <dbReference type="ChEBI" id="CHEBI:59789"/>
    </ligand>
</feature>
<dbReference type="PANTHER" id="PTHR18895:SF74">
    <property type="entry name" value="MTRF1L RELEASE FACTOR GLUTAMINE METHYLTRANSFERASE"/>
    <property type="match status" value="1"/>
</dbReference>
<dbReference type="Pfam" id="PF17827">
    <property type="entry name" value="PrmC_N"/>
    <property type="match status" value="1"/>
</dbReference>
<dbReference type="Gene3D" id="3.40.50.150">
    <property type="entry name" value="Vaccinia Virus protein VP39"/>
    <property type="match status" value="1"/>
</dbReference>
<comment type="caution">
    <text evidence="9">The sequence shown here is derived from an EMBL/GenBank/DDBJ whole genome shotgun (WGS) entry which is preliminary data.</text>
</comment>
<dbReference type="InterPro" id="IPR040758">
    <property type="entry name" value="PrmC_N"/>
</dbReference>
<feature type="binding site" evidence="5">
    <location>
        <begin position="144"/>
        <end position="148"/>
    </location>
    <ligand>
        <name>S-adenosyl-L-methionine</name>
        <dbReference type="ChEBI" id="CHEBI:59789"/>
    </ligand>
</feature>
<dbReference type="InterPro" id="IPR002052">
    <property type="entry name" value="DNA_methylase_N6_adenine_CS"/>
</dbReference>
<keyword evidence="1 5" id="KW-0489">Methyltransferase</keyword>
<feature type="domain" description="Methyltransferase small" evidence="7">
    <location>
        <begin position="120"/>
        <end position="216"/>
    </location>
</feature>
<feature type="region of interest" description="Disordered" evidence="6">
    <location>
        <begin position="288"/>
        <end position="317"/>
    </location>
</feature>
<dbReference type="InterPro" id="IPR004556">
    <property type="entry name" value="HemK-like"/>
</dbReference>
<accession>A0A5N6MDQ1</accession>
<feature type="compositionally biased region" description="Basic and acidic residues" evidence="6">
    <location>
        <begin position="288"/>
        <end position="297"/>
    </location>
</feature>
<evidence type="ECO:0000313" key="9">
    <source>
        <dbReference type="EMBL" id="KAD3436355.1"/>
    </source>
</evidence>
<dbReference type="InterPro" id="IPR050320">
    <property type="entry name" value="N5-glutamine_MTase"/>
</dbReference>
<dbReference type="GO" id="GO:0102559">
    <property type="term" value="F:peptide chain release factor N(5)-glutamine methyltransferase activity"/>
    <property type="evidence" value="ECO:0007669"/>
    <property type="project" value="UniProtKB-EC"/>
</dbReference>
<evidence type="ECO:0000259" key="7">
    <source>
        <dbReference type="Pfam" id="PF05175"/>
    </source>
</evidence>
<dbReference type="EMBL" id="VTFX01000007">
    <property type="protein sequence ID" value="KAD3436355.1"/>
    <property type="molecule type" value="Genomic_DNA"/>
</dbReference>
<dbReference type="PANTHER" id="PTHR18895">
    <property type="entry name" value="HEMK METHYLTRANSFERASE"/>
    <property type="match status" value="1"/>
</dbReference>